<dbReference type="AlphaFoldDB" id="A0AAD8XSW9"/>
<sequence>MFFCLLSLNTRRVPTTHNAGGVFVSETPSFDEDEDGAKKIATAALNDPKASSLILSMTMVAAVASSTSPTSTTSSSRRSRQTIEEELWLLRSRSFVKSESLRLNSPRSRTSHNEECKRPARRWRRRIRRGDEDNNNNNNNNNFAEKMSNVARKARVFQLRVAGRRSWWPTMHNTSTAKIAAERDQQQQRHYEADLKLTSIDHFDKSKKKNSEGPKKEHESTPKKKFEWNALWKKKDRSNDQSETSVRRDFFLSSLSGRMTAEYRTGPDWMCAKRTSELGNQNSPEF</sequence>
<feature type="compositionally biased region" description="Basic and acidic residues" evidence="1">
    <location>
        <begin position="194"/>
        <end position="227"/>
    </location>
</feature>
<feature type="region of interest" description="Disordered" evidence="1">
    <location>
        <begin position="194"/>
        <end position="247"/>
    </location>
</feature>
<reference evidence="2" key="1">
    <citation type="submission" date="2023-06" db="EMBL/GenBank/DDBJ databases">
        <title>Survivors Of The Sea: Transcriptome response of Skeletonema marinoi to long-term dormancy.</title>
        <authorList>
            <person name="Pinder M.I.M."/>
            <person name="Kourtchenko O."/>
            <person name="Robertson E.K."/>
            <person name="Larsson T."/>
            <person name="Maumus F."/>
            <person name="Osuna-Cruz C.M."/>
            <person name="Vancaester E."/>
            <person name="Stenow R."/>
            <person name="Vandepoele K."/>
            <person name="Ploug H."/>
            <person name="Bruchert V."/>
            <person name="Godhe A."/>
            <person name="Topel M."/>
        </authorList>
    </citation>
    <scope>NUCLEOTIDE SEQUENCE</scope>
    <source>
        <strain evidence="2">R05AC</strain>
    </source>
</reference>
<name>A0AAD8XSW9_9STRA</name>
<comment type="caution">
    <text evidence="2">The sequence shown here is derived from an EMBL/GenBank/DDBJ whole genome shotgun (WGS) entry which is preliminary data.</text>
</comment>
<dbReference type="Proteomes" id="UP001224775">
    <property type="component" value="Unassembled WGS sequence"/>
</dbReference>
<protein>
    <submittedName>
        <fullName evidence="2">Uncharacterized protein</fullName>
    </submittedName>
</protein>
<dbReference type="EMBL" id="JATAAI010000055">
    <property type="protein sequence ID" value="KAK1732979.1"/>
    <property type="molecule type" value="Genomic_DNA"/>
</dbReference>
<feature type="compositionally biased region" description="Basic and acidic residues" evidence="1">
    <location>
        <begin position="237"/>
        <end position="247"/>
    </location>
</feature>
<evidence type="ECO:0000313" key="3">
    <source>
        <dbReference type="Proteomes" id="UP001224775"/>
    </source>
</evidence>
<keyword evidence="3" id="KW-1185">Reference proteome</keyword>
<evidence type="ECO:0000313" key="2">
    <source>
        <dbReference type="EMBL" id="KAK1732979.1"/>
    </source>
</evidence>
<accession>A0AAD8XSW9</accession>
<proteinExistence type="predicted"/>
<feature type="region of interest" description="Disordered" evidence="1">
    <location>
        <begin position="126"/>
        <end position="147"/>
    </location>
</feature>
<gene>
    <name evidence="2" type="ORF">QTG54_016310</name>
</gene>
<organism evidence="2 3">
    <name type="scientific">Skeletonema marinoi</name>
    <dbReference type="NCBI Taxonomy" id="267567"/>
    <lineage>
        <taxon>Eukaryota</taxon>
        <taxon>Sar</taxon>
        <taxon>Stramenopiles</taxon>
        <taxon>Ochrophyta</taxon>
        <taxon>Bacillariophyta</taxon>
        <taxon>Coscinodiscophyceae</taxon>
        <taxon>Thalassiosirophycidae</taxon>
        <taxon>Thalassiosirales</taxon>
        <taxon>Skeletonemataceae</taxon>
        <taxon>Skeletonema</taxon>
        <taxon>Skeletonema marinoi-dohrnii complex</taxon>
    </lineage>
</organism>
<evidence type="ECO:0000256" key="1">
    <source>
        <dbReference type="SAM" id="MobiDB-lite"/>
    </source>
</evidence>